<feature type="region of interest" description="Disordered" evidence="3">
    <location>
        <begin position="306"/>
        <end position="331"/>
    </location>
</feature>
<protein>
    <submittedName>
        <fullName evidence="5">Carbohydrate kinase family protein</fullName>
    </submittedName>
</protein>
<dbReference type="AlphaFoldDB" id="A0AAW6T7K9"/>
<evidence type="ECO:0000256" key="1">
    <source>
        <dbReference type="ARBA" id="ARBA00022679"/>
    </source>
</evidence>
<dbReference type="Pfam" id="PF00294">
    <property type="entry name" value="PfkB"/>
    <property type="match status" value="1"/>
</dbReference>
<dbReference type="SUPFAM" id="SSF53613">
    <property type="entry name" value="Ribokinase-like"/>
    <property type="match status" value="1"/>
</dbReference>
<dbReference type="PANTHER" id="PTHR10584:SF167">
    <property type="entry name" value="PFKB DOMAIN PROTEIN"/>
    <property type="match status" value="1"/>
</dbReference>
<keyword evidence="6" id="KW-1185">Reference proteome</keyword>
<dbReference type="EMBL" id="JASATX010000003">
    <property type="protein sequence ID" value="MDI2099204.1"/>
    <property type="molecule type" value="Genomic_DNA"/>
</dbReference>
<evidence type="ECO:0000256" key="2">
    <source>
        <dbReference type="ARBA" id="ARBA00022777"/>
    </source>
</evidence>
<dbReference type="GO" id="GO:0016301">
    <property type="term" value="F:kinase activity"/>
    <property type="evidence" value="ECO:0007669"/>
    <property type="project" value="UniProtKB-KW"/>
</dbReference>
<dbReference type="Proteomes" id="UP001321506">
    <property type="component" value="Unassembled WGS sequence"/>
</dbReference>
<reference evidence="5 6" key="1">
    <citation type="submission" date="2023-04" db="EMBL/GenBank/DDBJ databases">
        <title>Klugiella caeni sp. nov. isolated from the sludge of biochemical tank.</title>
        <authorList>
            <person name="Geng K."/>
        </authorList>
    </citation>
    <scope>NUCLEOTIDE SEQUENCE [LARGE SCALE GENOMIC DNA]</scope>
    <source>
        <strain evidence="5 6">YN-L-19</strain>
    </source>
</reference>
<evidence type="ECO:0000313" key="6">
    <source>
        <dbReference type="Proteomes" id="UP001321506"/>
    </source>
</evidence>
<sequence>MVNHRNDAITAREGICVVGNLNMDLLIRGVPQLPEWGQEVVGHEHQFFPAGQAGYLALGLAALGTPVSVVGVVGDDPEGTLIVEALRDAGACSAGVSRLTGEQTGLTVALVRPDGERAFASNIGCSGRLTDELLRDAMHVVERHRTVALVGLFMVSNLGFDAAHRFLAQCRRRGQSTMLDTGWDPADWPETTLIALRRMLREVDLFLPNLDEAQAITGQRTAEHALAALSDVCPGTVVIKCGAEGSISWHEGRTLRHPAIATTAIDAVGAGDVFDAGLLAALEREMPIEEALRHAHATASLYVSRPRDRYPTADQVSGHARNHSTETGAHQ</sequence>
<evidence type="ECO:0000259" key="4">
    <source>
        <dbReference type="Pfam" id="PF00294"/>
    </source>
</evidence>
<evidence type="ECO:0000313" key="5">
    <source>
        <dbReference type="EMBL" id="MDI2099204.1"/>
    </source>
</evidence>
<dbReference type="Gene3D" id="3.40.1190.20">
    <property type="match status" value="1"/>
</dbReference>
<dbReference type="InterPro" id="IPR029056">
    <property type="entry name" value="Ribokinase-like"/>
</dbReference>
<dbReference type="RefSeq" id="WP_281488983.1">
    <property type="nucleotide sequence ID" value="NZ_JASATX010000003.1"/>
</dbReference>
<keyword evidence="1" id="KW-0808">Transferase</keyword>
<proteinExistence type="predicted"/>
<comment type="caution">
    <text evidence="5">The sequence shown here is derived from an EMBL/GenBank/DDBJ whole genome shotgun (WGS) entry which is preliminary data.</text>
</comment>
<dbReference type="InterPro" id="IPR011611">
    <property type="entry name" value="PfkB_dom"/>
</dbReference>
<feature type="domain" description="Carbohydrate kinase PfkB" evidence="4">
    <location>
        <begin position="14"/>
        <end position="311"/>
    </location>
</feature>
<dbReference type="PANTHER" id="PTHR10584">
    <property type="entry name" value="SUGAR KINASE"/>
    <property type="match status" value="1"/>
</dbReference>
<gene>
    <name evidence="5" type="ORF">QF206_09550</name>
</gene>
<organism evidence="5 6">
    <name type="scientific">Ruicaihuangia caeni</name>
    <dbReference type="NCBI Taxonomy" id="3042517"/>
    <lineage>
        <taxon>Bacteria</taxon>
        <taxon>Bacillati</taxon>
        <taxon>Actinomycetota</taxon>
        <taxon>Actinomycetes</taxon>
        <taxon>Micrococcales</taxon>
        <taxon>Microbacteriaceae</taxon>
        <taxon>Ruicaihuangia</taxon>
    </lineage>
</organism>
<evidence type="ECO:0000256" key="3">
    <source>
        <dbReference type="SAM" id="MobiDB-lite"/>
    </source>
</evidence>
<keyword evidence="2 5" id="KW-0418">Kinase</keyword>
<accession>A0AAW6T7K9</accession>
<name>A0AAW6T7K9_9MICO</name>